<keyword evidence="3" id="KW-1185">Reference proteome</keyword>
<name>A0ABS3KV53_9PROT</name>
<organism evidence="2 3">
    <name type="scientific">Roseomonas haemaphysalidis</name>
    <dbReference type="NCBI Taxonomy" id="2768162"/>
    <lineage>
        <taxon>Bacteria</taxon>
        <taxon>Pseudomonadati</taxon>
        <taxon>Pseudomonadota</taxon>
        <taxon>Alphaproteobacteria</taxon>
        <taxon>Acetobacterales</taxon>
        <taxon>Roseomonadaceae</taxon>
        <taxon>Roseomonas</taxon>
    </lineage>
</organism>
<evidence type="ECO:0000313" key="3">
    <source>
        <dbReference type="Proteomes" id="UP001518989"/>
    </source>
</evidence>
<proteinExistence type="predicted"/>
<dbReference type="Proteomes" id="UP001518989">
    <property type="component" value="Unassembled WGS sequence"/>
</dbReference>
<protein>
    <submittedName>
        <fullName evidence="2">Uncharacterized protein</fullName>
    </submittedName>
</protein>
<comment type="caution">
    <text evidence="2">The sequence shown here is derived from an EMBL/GenBank/DDBJ whole genome shotgun (WGS) entry which is preliminary data.</text>
</comment>
<dbReference type="EMBL" id="JACTNG010000007">
    <property type="protein sequence ID" value="MBO1080211.1"/>
    <property type="molecule type" value="Genomic_DNA"/>
</dbReference>
<dbReference type="RefSeq" id="WP_207418053.1">
    <property type="nucleotide sequence ID" value="NZ_CP061177.1"/>
</dbReference>
<accession>A0ABS3KV53</accession>
<feature type="chain" id="PRO_5046543425" evidence="1">
    <location>
        <begin position="27"/>
        <end position="105"/>
    </location>
</feature>
<evidence type="ECO:0000256" key="1">
    <source>
        <dbReference type="SAM" id="SignalP"/>
    </source>
</evidence>
<sequence>MIRNSMIAAALLATGMALGATSALHAQEAVINQGEQFHVSYPAGYTGNIVGGGDTVTVTSGRYPQVTYTGAFHENSAGIPVFTGGSEGGVAYLPAPATAGTVANR</sequence>
<evidence type="ECO:0000313" key="2">
    <source>
        <dbReference type="EMBL" id="MBO1080211.1"/>
    </source>
</evidence>
<keyword evidence="1" id="KW-0732">Signal</keyword>
<reference evidence="2 3" key="1">
    <citation type="submission" date="2020-09" db="EMBL/GenBank/DDBJ databases">
        <title>Roseomonas.</title>
        <authorList>
            <person name="Zhu W."/>
        </authorList>
    </citation>
    <scope>NUCLEOTIDE SEQUENCE [LARGE SCALE GENOMIC DNA]</scope>
    <source>
        <strain evidence="2 3">573</strain>
    </source>
</reference>
<feature type="signal peptide" evidence="1">
    <location>
        <begin position="1"/>
        <end position="26"/>
    </location>
</feature>
<gene>
    <name evidence="2" type="ORF">IAI61_14320</name>
</gene>